<gene>
    <name evidence="2" type="ORF">CHU95_17620</name>
</gene>
<sequence>MSKIVNIWRYAAITVKYLSALCISLSVILLWNLSSLKQDLKQDINTDNYTYAVLGFWIEKQDAPEKAERSLQFYQSSIESLSSYLGQISAAASAIFTLFSIPLGNSNKYGSLCLIPLSFWNNELIQMEKYYKNSKKVVVYAGDFSWLVDYSDLNYLSRAYNRIVHRLTGSNIFIVSEKLARDGKLFLHSHKSHPQVEAALQGHINKFIHNFQFDCPLQANFSLVYYEGKRVLLYLVRHYDMHGCMKAKNLLVVSETEETQTLFKLIEKGVS</sequence>
<evidence type="ECO:0000256" key="1">
    <source>
        <dbReference type="SAM" id="Phobius"/>
    </source>
</evidence>
<comment type="caution">
    <text evidence="2">The sequence shown here is derived from an EMBL/GenBank/DDBJ whole genome shotgun (WGS) entry which is preliminary data.</text>
</comment>
<keyword evidence="1" id="KW-0472">Membrane</keyword>
<keyword evidence="3" id="KW-1185">Reference proteome</keyword>
<keyword evidence="1" id="KW-0812">Transmembrane</keyword>
<accession>A0A255YTQ4</accession>
<reference evidence="2 3" key="1">
    <citation type="submission" date="2017-07" db="EMBL/GenBank/DDBJ databases">
        <title>Niveispirillum cyanobacteriorum sp. nov., isolated from cyanobacterial aggregates in a eutrophic lake.</title>
        <authorList>
            <person name="Cai H."/>
        </authorList>
    </citation>
    <scope>NUCLEOTIDE SEQUENCE [LARGE SCALE GENOMIC DNA]</scope>
    <source>
        <strain evidence="3">TH1-14</strain>
    </source>
</reference>
<dbReference type="RefSeq" id="WP_094457632.1">
    <property type="nucleotide sequence ID" value="NZ_NOXU01000031.1"/>
</dbReference>
<dbReference type="AlphaFoldDB" id="A0A255YTQ4"/>
<evidence type="ECO:0000313" key="3">
    <source>
        <dbReference type="Proteomes" id="UP000216998"/>
    </source>
</evidence>
<proteinExistence type="predicted"/>
<evidence type="ECO:0000313" key="2">
    <source>
        <dbReference type="EMBL" id="OYQ32598.1"/>
    </source>
</evidence>
<dbReference type="EMBL" id="NOXU01000031">
    <property type="protein sequence ID" value="OYQ32598.1"/>
    <property type="molecule type" value="Genomic_DNA"/>
</dbReference>
<name>A0A255YTQ4_9PROT</name>
<keyword evidence="1" id="KW-1133">Transmembrane helix</keyword>
<dbReference type="Proteomes" id="UP000216998">
    <property type="component" value="Unassembled WGS sequence"/>
</dbReference>
<protein>
    <submittedName>
        <fullName evidence="2">Uncharacterized protein</fullName>
    </submittedName>
</protein>
<feature type="transmembrane region" description="Helical" evidence="1">
    <location>
        <begin position="7"/>
        <end position="31"/>
    </location>
</feature>
<organism evidence="2 3">
    <name type="scientific">Niveispirillum lacus</name>
    <dbReference type="NCBI Taxonomy" id="1981099"/>
    <lineage>
        <taxon>Bacteria</taxon>
        <taxon>Pseudomonadati</taxon>
        <taxon>Pseudomonadota</taxon>
        <taxon>Alphaproteobacteria</taxon>
        <taxon>Rhodospirillales</taxon>
        <taxon>Azospirillaceae</taxon>
        <taxon>Niveispirillum</taxon>
    </lineage>
</organism>